<dbReference type="GO" id="GO:0005739">
    <property type="term" value="C:mitochondrion"/>
    <property type="evidence" value="ECO:0007669"/>
    <property type="project" value="TreeGrafter"/>
</dbReference>
<dbReference type="InterPro" id="IPR052482">
    <property type="entry name" value="mtLSU_mL37"/>
</dbReference>
<dbReference type="PANTHER" id="PTHR15889">
    <property type="entry name" value="MITOCHONDRIAL RIBOSOMAL PROTEIN L37"/>
    <property type="match status" value="1"/>
</dbReference>
<reference evidence="1 2" key="1">
    <citation type="journal article" date="2019" name="PLoS Biol.">
        <title>Sex chromosomes control vertical transmission of feminizing Wolbachia symbionts in an isopod.</title>
        <authorList>
            <person name="Becking T."/>
            <person name="Chebbi M.A."/>
            <person name="Giraud I."/>
            <person name="Moumen B."/>
            <person name="Laverre T."/>
            <person name="Caubet Y."/>
            <person name="Peccoud J."/>
            <person name="Gilbert C."/>
            <person name="Cordaux R."/>
        </authorList>
    </citation>
    <scope>NUCLEOTIDE SEQUENCE [LARGE SCALE GENOMIC DNA]</scope>
    <source>
        <strain evidence="1">ANa2</strain>
        <tissue evidence="1">Whole body excluding digestive tract and cuticle</tissue>
    </source>
</reference>
<organism evidence="1 2">
    <name type="scientific">Armadillidium nasatum</name>
    <dbReference type="NCBI Taxonomy" id="96803"/>
    <lineage>
        <taxon>Eukaryota</taxon>
        <taxon>Metazoa</taxon>
        <taxon>Ecdysozoa</taxon>
        <taxon>Arthropoda</taxon>
        <taxon>Crustacea</taxon>
        <taxon>Multicrustacea</taxon>
        <taxon>Malacostraca</taxon>
        <taxon>Eumalacostraca</taxon>
        <taxon>Peracarida</taxon>
        <taxon>Isopoda</taxon>
        <taxon>Oniscidea</taxon>
        <taxon>Crinocheta</taxon>
        <taxon>Armadillidiidae</taxon>
        <taxon>Armadillidium</taxon>
    </lineage>
</organism>
<protein>
    <recommendedName>
        <fullName evidence="3">39S ribosomal protein L37, mitochondrial</fullName>
    </recommendedName>
</protein>
<comment type="caution">
    <text evidence="1">The sequence shown here is derived from an EMBL/GenBank/DDBJ whole genome shotgun (WGS) entry which is preliminary data.</text>
</comment>
<dbReference type="AlphaFoldDB" id="A0A5N5T7P3"/>
<dbReference type="Proteomes" id="UP000326759">
    <property type="component" value="Unassembled WGS sequence"/>
</dbReference>
<name>A0A5N5T7P3_9CRUS</name>
<dbReference type="PANTHER" id="PTHR15889:SF2">
    <property type="entry name" value="LARGE RIBOSOMAL SUBUNIT PROTEIN ML37"/>
    <property type="match status" value="1"/>
</dbReference>
<accession>A0A5N5T7P3</accession>
<evidence type="ECO:0000313" key="2">
    <source>
        <dbReference type="Proteomes" id="UP000326759"/>
    </source>
</evidence>
<dbReference type="OrthoDB" id="5835618at2759"/>
<gene>
    <name evidence="1" type="ORF">Anas_05974</name>
</gene>
<proteinExistence type="predicted"/>
<evidence type="ECO:0000313" key="1">
    <source>
        <dbReference type="EMBL" id="KAB7502664.1"/>
    </source>
</evidence>
<evidence type="ECO:0008006" key="3">
    <source>
        <dbReference type="Google" id="ProtNLM"/>
    </source>
</evidence>
<keyword evidence="2" id="KW-1185">Reference proteome</keyword>
<sequence>MKIINVLRSWNLRDQFQYRWAVGRRQTIIKTKAEAILADKGIEVVDMKDVIRPVFEEEPYTPLPDKDVVIPEKKPLCYVIKNSFNPLAGLPQCQLITKTIVFDSYPDAISKKIEDCTAEEKNLWKKIVLKANLLDAEQMKLPKMLDPINYPGYRPSRQYSIPVNKQILLTIQHMFYTLNMKNSKEIMNIFHLNAKQNLFSSSRWNCSNGPSLQLYDWFQRTIRTHSLSRVHLKPHTIFVGHDPTDLGLRRIQPEFSLCQKLSGVMGDLKEPVRVNIVHTNGKAFHSGIFQLNTLDFESKRKNLFWHEPIVNIYENIKYDYTHPVVQGLNTRPYQLLKCASVHLSGVVSCEDSVVIAFTNEKVRNTSLPPKPRCLAKDNLW</sequence>
<dbReference type="EMBL" id="SEYY01007008">
    <property type="protein sequence ID" value="KAB7502664.1"/>
    <property type="molecule type" value="Genomic_DNA"/>
</dbReference>